<dbReference type="EMBL" id="JARVKM010000003">
    <property type="protein sequence ID" value="KAK9781594.1"/>
    <property type="molecule type" value="Genomic_DNA"/>
</dbReference>
<sequence>MAGHTFDSAVDKEARERQAEEQFVERTRTQTEIELLEASHRFLRQFSLNPFAGTKMKGHAVGTASGKEQSAAGTDVQQQVAATVDEASTDANTNHVGSSSGTQAPNTTPVATRVATPVATTPERETNVAESPIKIITEKAPFKFNPEAKEFVPDSNLVVTPWGILPRNKALLPHQRDSVEPYDPKTNQGYQEFYTHLMDGFHAQDKDASRWN</sequence>
<feature type="region of interest" description="Disordered" evidence="1">
    <location>
        <begin position="1"/>
        <end position="29"/>
    </location>
</feature>
<gene>
    <name evidence="2" type="ORF">SCAR479_01465</name>
</gene>
<name>A0ABR2Y6B4_9PEZI</name>
<feature type="compositionally biased region" description="Polar residues" evidence="1">
    <location>
        <begin position="66"/>
        <end position="81"/>
    </location>
</feature>
<protein>
    <submittedName>
        <fullName evidence="2">Uncharacterized protein</fullName>
    </submittedName>
</protein>
<keyword evidence="3" id="KW-1185">Reference proteome</keyword>
<feature type="compositionally biased region" description="Basic and acidic residues" evidence="1">
    <location>
        <begin position="9"/>
        <end position="29"/>
    </location>
</feature>
<reference evidence="2 3" key="1">
    <citation type="submission" date="2024-02" db="EMBL/GenBank/DDBJ databases">
        <title>First draft genome assembly of two strains of Seiridium cardinale.</title>
        <authorList>
            <person name="Emiliani G."/>
            <person name="Scali E."/>
        </authorList>
    </citation>
    <scope>NUCLEOTIDE SEQUENCE [LARGE SCALE GENOMIC DNA]</scope>
    <source>
        <strain evidence="2 3">BM-138-000479</strain>
    </source>
</reference>
<evidence type="ECO:0000313" key="3">
    <source>
        <dbReference type="Proteomes" id="UP001465668"/>
    </source>
</evidence>
<accession>A0ABR2Y6B4</accession>
<comment type="caution">
    <text evidence="2">The sequence shown here is derived from an EMBL/GenBank/DDBJ whole genome shotgun (WGS) entry which is preliminary data.</text>
</comment>
<dbReference type="InterPro" id="IPR009818">
    <property type="entry name" value="PAM2_motif"/>
</dbReference>
<dbReference type="Proteomes" id="UP001465668">
    <property type="component" value="Unassembled WGS sequence"/>
</dbReference>
<dbReference type="Pfam" id="PF07145">
    <property type="entry name" value="PAM2"/>
    <property type="match status" value="1"/>
</dbReference>
<feature type="compositionally biased region" description="Polar residues" evidence="1">
    <location>
        <begin position="89"/>
        <end position="106"/>
    </location>
</feature>
<proteinExistence type="predicted"/>
<evidence type="ECO:0000256" key="1">
    <source>
        <dbReference type="SAM" id="MobiDB-lite"/>
    </source>
</evidence>
<organism evidence="2 3">
    <name type="scientific">Seiridium cardinale</name>
    <dbReference type="NCBI Taxonomy" id="138064"/>
    <lineage>
        <taxon>Eukaryota</taxon>
        <taxon>Fungi</taxon>
        <taxon>Dikarya</taxon>
        <taxon>Ascomycota</taxon>
        <taxon>Pezizomycotina</taxon>
        <taxon>Sordariomycetes</taxon>
        <taxon>Xylariomycetidae</taxon>
        <taxon>Amphisphaeriales</taxon>
        <taxon>Sporocadaceae</taxon>
        <taxon>Seiridium</taxon>
    </lineage>
</organism>
<evidence type="ECO:0000313" key="2">
    <source>
        <dbReference type="EMBL" id="KAK9781594.1"/>
    </source>
</evidence>
<feature type="region of interest" description="Disordered" evidence="1">
    <location>
        <begin position="57"/>
        <end position="111"/>
    </location>
</feature>